<dbReference type="EMBL" id="FOIC01000027">
    <property type="protein sequence ID" value="SEU01864.1"/>
    <property type="molecule type" value="Genomic_DNA"/>
</dbReference>
<dbReference type="EMBL" id="SHMP01000010">
    <property type="protein sequence ID" value="RZV05274.1"/>
    <property type="molecule type" value="Genomic_DNA"/>
</dbReference>
<dbReference type="Proteomes" id="UP000291097">
    <property type="component" value="Unassembled WGS sequence"/>
</dbReference>
<reference evidence="3" key="1">
    <citation type="submission" date="2016-10" db="EMBL/GenBank/DDBJ databases">
        <authorList>
            <person name="de Groot N.N."/>
        </authorList>
    </citation>
    <scope>NUCLEOTIDE SEQUENCE [LARGE SCALE GENOMIC DNA]</scope>
    <source>
        <strain evidence="3">CDM_6</strain>
    </source>
</reference>
<evidence type="ECO:0000313" key="3">
    <source>
        <dbReference type="EMBL" id="SEU01864.1"/>
    </source>
</evidence>
<protein>
    <submittedName>
        <fullName evidence="3">Uncharacterized protein</fullName>
    </submittedName>
</protein>
<dbReference type="OrthoDB" id="204487at2157"/>
<organism evidence="3 4">
    <name type="scientific">Natrinema hispanicum</name>
    <dbReference type="NCBI Taxonomy" id="392421"/>
    <lineage>
        <taxon>Archaea</taxon>
        <taxon>Methanobacteriati</taxon>
        <taxon>Methanobacteriota</taxon>
        <taxon>Stenosarchaea group</taxon>
        <taxon>Halobacteria</taxon>
        <taxon>Halobacteriales</taxon>
        <taxon>Natrialbaceae</taxon>
        <taxon>Natrinema</taxon>
    </lineage>
</organism>
<dbReference type="EMBL" id="FMZP01000074">
    <property type="protein sequence ID" value="SDD93722.1"/>
    <property type="molecule type" value="Genomic_DNA"/>
</dbReference>
<evidence type="ECO:0000313" key="2">
    <source>
        <dbReference type="EMBL" id="SDD93722.1"/>
    </source>
</evidence>
<evidence type="ECO:0000313" key="4">
    <source>
        <dbReference type="Proteomes" id="UP000199320"/>
    </source>
</evidence>
<dbReference type="RefSeq" id="WP_092935029.1">
    <property type="nucleotide sequence ID" value="NZ_FMZP01000074.1"/>
</dbReference>
<reference evidence="4 6" key="2">
    <citation type="submission" date="2016-10" db="EMBL/GenBank/DDBJ databases">
        <authorList>
            <person name="Varghese N."/>
            <person name="Submissions S."/>
        </authorList>
    </citation>
    <scope>NUCLEOTIDE SEQUENCE [LARGE SCALE GENOMIC DNA]</scope>
    <source>
        <strain evidence="2 6">CDM_1</strain>
        <strain evidence="4">CDM_6</strain>
    </source>
</reference>
<dbReference type="Proteomes" id="UP000199320">
    <property type="component" value="Unassembled WGS sequence"/>
</dbReference>
<dbReference type="STRING" id="392421.SAMN04488694_12712"/>
<evidence type="ECO:0000313" key="6">
    <source>
        <dbReference type="Proteomes" id="UP000324021"/>
    </source>
</evidence>
<evidence type="ECO:0000313" key="1">
    <source>
        <dbReference type="EMBL" id="RZV05274.1"/>
    </source>
</evidence>
<accession>A0A1I0IX17</accession>
<dbReference type="AlphaFoldDB" id="A0A1I0IX17"/>
<evidence type="ECO:0000313" key="5">
    <source>
        <dbReference type="Proteomes" id="UP000291097"/>
    </source>
</evidence>
<keyword evidence="4" id="KW-1185">Reference proteome</keyword>
<reference evidence="1 5" key="3">
    <citation type="submission" date="2019-02" db="EMBL/GenBank/DDBJ databases">
        <title>Genomic Encyclopedia of Archaeal and Bacterial Type Strains, Phase II (KMG-II): from individual species to whole genera.</title>
        <authorList>
            <person name="Goeker M."/>
        </authorList>
    </citation>
    <scope>NUCLEOTIDE SEQUENCE [LARGE SCALE GENOMIC DNA]</scope>
    <source>
        <strain evidence="1 5">DSM 18328</strain>
    </source>
</reference>
<gene>
    <name evidence="1" type="ORF">BDK88_4301</name>
    <name evidence="3" type="ORF">SAMN04488694_12712</name>
    <name evidence="2" type="ORF">SAMN05192552_10741</name>
</gene>
<dbReference type="PROSITE" id="PS51257">
    <property type="entry name" value="PROKAR_LIPOPROTEIN"/>
    <property type="match status" value="1"/>
</dbReference>
<proteinExistence type="predicted"/>
<name>A0A1I0IX17_9EURY</name>
<sequence>MTPNRRDFISSFSLAVLGLSGCLGVNASGTTDITISNEASNTVTVHIQVTQLSNEELLLDETATIDVDSTEEYEEVVSGSQVEVILSTEDGLENTYEWSDGESDAEGLHITVNDESITFSSFVD</sequence>
<dbReference type="Proteomes" id="UP000324021">
    <property type="component" value="Unassembled WGS sequence"/>
</dbReference>